<dbReference type="Proteomes" id="UP000240506">
    <property type="component" value="Unassembled WGS sequence"/>
</dbReference>
<accession>A0ABX5HX90</accession>
<evidence type="ECO:0000256" key="1">
    <source>
        <dbReference type="ARBA" id="ARBA00005233"/>
    </source>
</evidence>
<dbReference type="NCBIfam" id="TIGR02532">
    <property type="entry name" value="IV_pilin_GFxxxE"/>
    <property type="match status" value="1"/>
</dbReference>
<keyword evidence="5" id="KW-1185">Reference proteome</keyword>
<protein>
    <submittedName>
        <fullName evidence="4">General secretion pathway protein</fullName>
    </submittedName>
</protein>
<dbReference type="SUPFAM" id="SSF54523">
    <property type="entry name" value="Pili subunits"/>
    <property type="match status" value="1"/>
</dbReference>
<dbReference type="Pfam" id="PF07963">
    <property type="entry name" value="N_methyl"/>
    <property type="match status" value="1"/>
</dbReference>
<keyword evidence="3" id="KW-1133">Transmembrane helix</keyword>
<dbReference type="EMBL" id="PYSG01000002">
    <property type="protein sequence ID" value="PTA51528.1"/>
    <property type="molecule type" value="Genomic_DNA"/>
</dbReference>
<reference evidence="4 5" key="2">
    <citation type="submission" date="2018-04" db="EMBL/GenBank/DDBJ databases">
        <title>Genomic sequence of a freshwater isolate of Shewanella morhuae.</title>
        <authorList>
            <person name="Castillo D.E."/>
            <person name="Gram L."/>
        </authorList>
    </citation>
    <scope>NUCLEOTIDE SEQUENCE [LARGE SCALE GENOMIC DNA]</scope>
    <source>
        <strain evidence="4 5">CW7</strain>
    </source>
</reference>
<dbReference type="PROSITE" id="PS00409">
    <property type="entry name" value="PROKAR_NTER_METHYL"/>
    <property type="match status" value="1"/>
</dbReference>
<dbReference type="RefSeq" id="WP_107883844.1">
    <property type="nucleotide sequence ID" value="NZ_PYSG01000002.1"/>
</dbReference>
<name>A0ABX5HX90_9GAMM</name>
<evidence type="ECO:0000256" key="3">
    <source>
        <dbReference type="SAM" id="Phobius"/>
    </source>
</evidence>
<organism evidence="4 5">
    <name type="scientific">Shewanella morhuae</name>
    <dbReference type="NCBI Taxonomy" id="365591"/>
    <lineage>
        <taxon>Bacteria</taxon>
        <taxon>Pseudomonadati</taxon>
        <taxon>Pseudomonadota</taxon>
        <taxon>Gammaproteobacteria</taxon>
        <taxon>Alteromonadales</taxon>
        <taxon>Shewanellaceae</taxon>
        <taxon>Shewanella</taxon>
    </lineage>
</organism>
<gene>
    <name evidence="4" type="ORF">C9I43_14020</name>
</gene>
<evidence type="ECO:0000313" key="4">
    <source>
        <dbReference type="EMBL" id="PTA51528.1"/>
    </source>
</evidence>
<proteinExistence type="inferred from homology"/>
<feature type="transmembrane region" description="Helical" evidence="3">
    <location>
        <begin position="12"/>
        <end position="36"/>
    </location>
</feature>
<dbReference type="InterPro" id="IPR012902">
    <property type="entry name" value="N_methyl_site"/>
</dbReference>
<dbReference type="InterPro" id="IPR045584">
    <property type="entry name" value="Pilin-like"/>
</dbReference>
<keyword evidence="3" id="KW-0472">Membrane</keyword>
<keyword evidence="2" id="KW-0488">Methylation</keyword>
<sequence length="138" mass="13818">MKAMNLRKKAQGFTLIELMIVVAIIGILAAVALPAYREYVATSHGGAAMKGVAGYTTKAQACIQTGIGCASLNTEIGANTKITATPAVAEAALTSLKYDDGTCIVTASISADGGLSYASSANATGKATADQCQKGAGL</sequence>
<dbReference type="Gene3D" id="3.30.700.10">
    <property type="entry name" value="Glycoprotein, Type 4 Pilin"/>
    <property type="match status" value="1"/>
</dbReference>
<comment type="caution">
    <text evidence="4">The sequence shown here is derived from an EMBL/GenBank/DDBJ whole genome shotgun (WGS) entry which is preliminary data.</text>
</comment>
<reference evidence="4 5" key="1">
    <citation type="submission" date="2018-03" db="EMBL/GenBank/DDBJ databases">
        <authorList>
            <person name="Dailey F.E."/>
        </authorList>
    </citation>
    <scope>NUCLEOTIDE SEQUENCE [LARGE SCALE GENOMIC DNA]</scope>
    <source>
        <strain evidence="4 5">CW7</strain>
    </source>
</reference>
<evidence type="ECO:0000256" key="2">
    <source>
        <dbReference type="ARBA" id="ARBA00022481"/>
    </source>
</evidence>
<comment type="similarity">
    <text evidence="1">Belongs to the N-Me-Phe pilin family.</text>
</comment>
<dbReference type="PANTHER" id="PTHR30093:SF34">
    <property type="entry name" value="PREPILIN PEPTIDASE-DEPENDENT PROTEIN D"/>
    <property type="match status" value="1"/>
</dbReference>
<dbReference type="PANTHER" id="PTHR30093">
    <property type="entry name" value="GENERAL SECRETION PATHWAY PROTEIN G"/>
    <property type="match status" value="1"/>
</dbReference>
<keyword evidence="3" id="KW-0812">Transmembrane</keyword>
<evidence type="ECO:0000313" key="5">
    <source>
        <dbReference type="Proteomes" id="UP000240506"/>
    </source>
</evidence>